<organism evidence="1 2">
    <name type="scientific">Cajanus cajan</name>
    <name type="common">Pigeon pea</name>
    <name type="synonym">Cajanus indicus</name>
    <dbReference type="NCBI Taxonomy" id="3821"/>
    <lineage>
        <taxon>Eukaryota</taxon>
        <taxon>Viridiplantae</taxon>
        <taxon>Streptophyta</taxon>
        <taxon>Embryophyta</taxon>
        <taxon>Tracheophyta</taxon>
        <taxon>Spermatophyta</taxon>
        <taxon>Magnoliopsida</taxon>
        <taxon>eudicotyledons</taxon>
        <taxon>Gunneridae</taxon>
        <taxon>Pentapetalae</taxon>
        <taxon>rosids</taxon>
        <taxon>fabids</taxon>
        <taxon>Fabales</taxon>
        <taxon>Fabaceae</taxon>
        <taxon>Papilionoideae</taxon>
        <taxon>50 kb inversion clade</taxon>
        <taxon>NPAAA clade</taxon>
        <taxon>indigoferoid/millettioid clade</taxon>
        <taxon>Phaseoleae</taxon>
        <taxon>Cajanus</taxon>
    </lineage>
</organism>
<dbReference type="PANTHER" id="PTHR33240:SF15">
    <property type="entry name" value="GAG-PRO-LIKE PROTEIN"/>
    <property type="match status" value="1"/>
</dbReference>
<protein>
    <submittedName>
        <fullName evidence="1">Uncharacterized protein</fullName>
    </submittedName>
</protein>
<sequence>MQPRNIIIRAFNRSRREVMGEISLPIQAGPTIFNIEFQVMDIAPTYSCLLGRPWIHQAKALPFTLHQNVKFIVDDKLIIVQAEEDMIIKKPLPFRT</sequence>
<accession>A0A151QTN1</accession>
<evidence type="ECO:0000313" key="2">
    <source>
        <dbReference type="Proteomes" id="UP000075243"/>
    </source>
</evidence>
<reference evidence="1" key="1">
    <citation type="journal article" date="2012" name="Nat. Biotechnol.">
        <title>Draft genome sequence of pigeonpea (Cajanus cajan), an orphan legume crop of resource-poor farmers.</title>
        <authorList>
            <person name="Varshney R.K."/>
            <person name="Chen W."/>
            <person name="Li Y."/>
            <person name="Bharti A.K."/>
            <person name="Saxena R.K."/>
            <person name="Schlueter J.A."/>
            <person name="Donoghue M.T."/>
            <person name="Azam S."/>
            <person name="Fan G."/>
            <person name="Whaley A.M."/>
            <person name="Farmer A.D."/>
            <person name="Sheridan J."/>
            <person name="Iwata A."/>
            <person name="Tuteja R."/>
            <person name="Penmetsa R.V."/>
            <person name="Wu W."/>
            <person name="Upadhyaya H.D."/>
            <person name="Yang S.P."/>
            <person name="Shah T."/>
            <person name="Saxena K.B."/>
            <person name="Michael T."/>
            <person name="McCombie W.R."/>
            <person name="Yang B."/>
            <person name="Zhang G."/>
            <person name="Yang H."/>
            <person name="Wang J."/>
            <person name="Spillane C."/>
            <person name="Cook D.R."/>
            <person name="May G.D."/>
            <person name="Xu X."/>
            <person name="Jackson S.A."/>
        </authorList>
    </citation>
    <scope>NUCLEOTIDE SEQUENCE [LARGE SCALE GENOMIC DNA]</scope>
</reference>
<evidence type="ECO:0000313" key="1">
    <source>
        <dbReference type="EMBL" id="KYP33625.1"/>
    </source>
</evidence>
<dbReference type="PANTHER" id="PTHR33240">
    <property type="entry name" value="OS08G0508500 PROTEIN"/>
    <property type="match status" value="1"/>
</dbReference>
<dbReference type="AlphaFoldDB" id="A0A151QTN1"/>
<dbReference type="EMBL" id="KQ484831">
    <property type="protein sequence ID" value="KYP33625.1"/>
    <property type="molecule type" value="Genomic_DNA"/>
</dbReference>
<dbReference type="Proteomes" id="UP000075243">
    <property type="component" value="Unassembled WGS sequence"/>
</dbReference>
<name>A0A151QTN1_CAJCA</name>
<proteinExistence type="predicted"/>
<dbReference type="Gramene" id="C.cajan_42990.t">
    <property type="protein sequence ID" value="C.cajan_42990.t.cds1"/>
    <property type="gene ID" value="C.cajan_42990"/>
</dbReference>
<dbReference type="InterPro" id="IPR021109">
    <property type="entry name" value="Peptidase_aspartic_dom_sf"/>
</dbReference>
<dbReference type="STRING" id="3821.A0A151QTN1"/>
<dbReference type="Gene3D" id="2.40.70.10">
    <property type="entry name" value="Acid Proteases"/>
    <property type="match status" value="1"/>
</dbReference>
<keyword evidence="2" id="KW-1185">Reference proteome</keyword>
<gene>
    <name evidence="1" type="ORF">KK1_045516</name>
</gene>